<dbReference type="EMBL" id="AAMS01000010">
    <property type="protein sequence ID" value="EAQ05378.1"/>
    <property type="molecule type" value="Genomic_DNA"/>
</dbReference>
<accession>A3V915</accession>
<evidence type="ECO:0000259" key="1">
    <source>
        <dbReference type="SMART" id="SM00942"/>
    </source>
</evidence>
<dbReference type="Proteomes" id="UP000004507">
    <property type="component" value="Unassembled WGS sequence"/>
</dbReference>
<organism evidence="2 3">
    <name type="scientific">Yoonia vestfoldensis SKA53</name>
    <dbReference type="NCBI Taxonomy" id="314232"/>
    <lineage>
        <taxon>Bacteria</taxon>
        <taxon>Pseudomonadati</taxon>
        <taxon>Pseudomonadota</taxon>
        <taxon>Alphaproteobacteria</taxon>
        <taxon>Rhodobacterales</taxon>
        <taxon>Paracoccaceae</taxon>
        <taxon>Yoonia</taxon>
    </lineage>
</organism>
<dbReference type="Pfam" id="PF08708">
    <property type="entry name" value="PriCT_1"/>
    <property type="match status" value="1"/>
</dbReference>
<comment type="caution">
    <text evidence="2">The sequence shown here is derived from an EMBL/GenBank/DDBJ whole genome shotgun (WGS) entry which is preliminary data.</text>
</comment>
<reference evidence="2 3" key="1">
    <citation type="submission" date="2006-01" db="EMBL/GenBank/DDBJ databases">
        <authorList>
            <person name="Hagstrom A."/>
            <person name="Ferriera S."/>
            <person name="Johnson J."/>
            <person name="Kravitz S."/>
            <person name="Halpern A."/>
            <person name="Remington K."/>
            <person name="Beeson K."/>
            <person name="Tran B."/>
            <person name="Rogers Y.-H."/>
            <person name="Friedman R."/>
            <person name="Venter J.C."/>
        </authorList>
    </citation>
    <scope>NUCLEOTIDE SEQUENCE [LARGE SCALE GENOMIC DNA]</scope>
    <source>
        <strain evidence="2 3">SKA53</strain>
    </source>
</reference>
<feature type="domain" description="Primase C-terminal 1" evidence="1">
    <location>
        <begin position="236"/>
        <end position="302"/>
    </location>
</feature>
<evidence type="ECO:0000313" key="3">
    <source>
        <dbReference type="Proteomes" id="UP000004507"/>
    </source>
</evidence>
<gene>
    <name evidence="2" type="ORF">SKA53_00340</name>
</gene>
<dbReference type="AlphaFoldDB" id="A3V915"/>
<dbReference type="STRING" id="314232.SKA53_00340"/>
<dbReference type="HOGENOM" id="CLU_979477_0_0_5"/>
<protein>
    <recommendedName>
        <fullName evidence="1">Primase C-terminal 1 domain-containing protein</fullName>
    </recommendedName>
</protein>
<dbReference type="SMART" id="SM00942">
    <property type="entry name" value="PriCT_1"/>
    <property type="match status" value="1"/>
</dbReference>
<name>A3V915_9RHOB</name>
<proteinExistence type="predicted"/>
<keyword evidence="3" id="KW-1185">Reference proteome</keyword>
<sequence length="304" mass="33885">MAHRADGGTVMEFEINMQLLSTPADLSLRDKKALAAASWVRMGIDIILVEHGIPIKDTRSRAERMSPVDTYFYVLEQPEQINIALRTGPKTGLVALSVYTDAPGVGLHTLEERGFFCPQDDPLIRHETITRGQSQGRFHTVLFYSGKDQFLETGLDDLPGVYVRSSGELILLPPHELNFDSEFGLVARSIYECDDILAPVAIPYLPDGLRKMIRAAERQALADKRKPKLRGGVLPELYTPVAEGGRNNALARRAGFLLGVRKLTEEQTLKELLDINQRCCQPPLGLCEVRNIARSIAKKHHRHG</sequence>
<dbReference type="eggNOG" id="ENOG5033RM1">
    <property type="taxonomic scope" value="Bacteria"/>
</dbReference>
<evidence type="ECO:0000313" key="2">
    <source>
        <dbReference type="EMBL" id="EAQ05378.1"/>
    </source>
</evidence>
<dbReference type="InterPro" id="IPR014820">
    <property type="entry name" value="PriCT_1"/>
</dbReference>